<dbReference type="InterPro" id="IPR001283">
    <property type="entry name" value="CRISP-related"/>
</dbReference>
<dbReference type="InterPro" id="IPR014044">
    <property type="entry name" value="CAP_dom"/>
</dbReference>
<organism evidence="3 4">
    <name type="scientific">Hanseniaspora guilliermondii</name>
    <dbReference type="NCBI Taxonomy" id="56406"/>
    <lineage>
        <taxon>Eukaryota</taxon>
        <taxon>Fungi</taxon>
        <taxon>Dikarya</taxon>
        <taxon>Ascomycota</taxon>
        <taxon>Saccharomycotina</taxon>
        <taxon>Saccharomycetes</taxon>
        <taxon>Saccharomycodales</taxon>
        <taxon>Saccharomycodaceae</taxon>
        <taxon>Hanseniaspora</taxon>
    </lineage>
</organism>
<name>A0A1L0AZ98_9ASCO</name>
<dbReference type="Pfam" id="PF00188">
    <property type="entry name" value="CAP"/>
    <property type="match status" value="1"/>
</dbReference>
<dbReference type="VEuPathDB" id="FungiDB:HGUI_01068"/>
<sequence length="197" mass="22880">MLNLILFLLSILPPSLCFQENFVYDEDVVYQTQIHTITKTEYLPYTASATSVVQPKADFIKQHNHYRSKHRAKKLLWSDSLHEQCKTFIESEFICDGNIHHSQEALDGDIGEIVTIGYSSVEEFMKSIYSTKESFDFDNYTDLDSTRSKYFKQLVWNDTKLFGCAMVDCGDYFSNLIVCQYDKKPDNNSVKENVFPE</sequence>
<keyword evidence="1" id="KW-0732">Signal</keyword>
<dbReference type="PANTHER" id="PTHR10334">
    <property type="entry name" value="CYSTEINE-RICH SECRETORY PROTEIN-RELATED"/>
    <property type="match status" value="1"/>
</dbReference>
<gene>
    <name evidence="3" type="ORF">HGUI_01068</name>
</gene>
<evidence type="ECO:0000313" key="3">
    <source>
        <dbReference type="EMBL" id="SGZ38868.1"/>
    </source>
</evidence>
<dbReference type="SUPFAM" id="SSF55797">
    <property type="entry name" value="PR-1-like"/>
    <property type="match status" value="1"/>
</dbReference>
<evidence type="ECO:0000256" key="1">
    <source>
        <dbReference type="SAM" id="SignalP"/>
    </source>
</evidence>
<evidence type="ECO:0000259" key="2">
    <source>
        <dbReference type="SMART" id="SM00198"/>
    </source>
</evidence>
<dbReference type="Gene3D" id="3.40.33.10">
    <property type="entry name" value="CAP"/>
    <property type="match status" value="1"/>
</dbReference>
<reference evidence="4" key="1">
    <citation type="submission" date="2016-11" db="EMBL/GenBank/DDBJ databases">
        <authorList>
            <person name="Guldener U."/>
        </authorList>
    </citation>
    <scope>NUCLEOTIDE SEQUENCE [LARGE SCALE GENOMIC DNA]</scope>
</reference>
<accession>A0A1L0AZ98</accession>
<keyword evidence="4" id="KW-1185">Reference proteome</keyword>
<dbReference type="Proteomes" id="UP000183365">
    <property type="component" value="Unassembled WGS sequence"/>
</dbReference>
<proteinExistence type="predicted"/>
<dbReference type="SMART" id="SM00198">
    <property type="entry name" value="SCP"/>
    <property type="match status" value="1"/>
</dbReference>
<dbReference type="AlphaFoldDB" id="A0A1L0AZ98"/>
<protein>
    <recommendedName>
        <fullName evidence="2">SCP domain-containing protein</fullName>
    </recommendedName>
</protein>
<dbReference type="InterPro" id="IPR035940">
    <property type="entry name" value="CAP_sf"/>
</dbReference>
<dbReference type="OrthoDB" id="337038at2759"/>
<feature type="domain" description="SCP" evidence="2">
    <location>
        <begin position="54"/>
        <end position="191"/>
    </location>
</feature>
<dbReference type="EMBL" id="FQNF01000013">
    <property type="protein sequence ID" value="SGZ38868.1"/>
    <property type="molecule type" value="Genomic_DNA"/>
</dbReference>
<feature type="signal peptide" evidence="1">
    <location>
        <begin position="1"/>
        <end position="17"/>
    </location>
</feature>
<evidence type="ECO:0000313" key="4">
    <source>
        <dbReference type="Proteomes" id="UP000183365"/>
    </source>
</evidence>
<feature type="chain" id="PRO_5012656562" description="SCP domain-containing protein" evidence="1">
    <location>
        <begin position="18"/>
        <end position="197"/>
    </location>
</feature>